<dbReference type="eggNOG" id="ENOG502S1Z2">
    <property type="taxonomic scope" value="Eukaryota"/>
</dbReference>
<dbReference type="AlphaFoldDB" id="G8BNI6"/>
<organism evidence="2 3">
    <name type="scientific">Tetrapisispora phaffii (strain ATCC 24235 / CBS 4417 / NBRC 1672 / NRRL Y-8282 / UCD 70-5)</name>
    <name type="common">Yeast</name>
    <name type="synonym">Fabospora phaffii</name>
    <dbReference type="NCBI Taxonomy" id="1071381"/>
    <lineage>
        <taxon>Eukaryota</taxon>
        <taxon>Fungi</taxon>
        <taxon>Dikarya</taxon>
        <taxon>Ascomycota</taxon>
        <taxon>Saccharomycotina</taxon>
        <taxon>Saccharomycetes</taxon>
        <taxon>Saccharomycetales</taxon>
        <taxon>Saccharomycetaceae</taxon>
        <taxon>Tetrapisispora</taxon>
    </lineage>
</organism>
<keyword evidence="1" id="KW-0732">Signal</keyword>
<dbReference type="HOGENOM" id="CLU_117308_0_0_1"/>
<gene>
    <name evidence="2" type="primary">TPHA0A03880</name>
    <name evidence="2" type="ordered locus">TPHA_0A03880</name>
</gene>
<sequence length="214" mass="24650">MYSSFLLCLCWYINLVLAEDILLYAKDLINQGNEGQLFAKIDYNELDKNATVIEVSDFDGKSTGPFCIYSKFQSSTKYDHLENKCFSFMNIVTPLHYLVDIEMHETSNSIHKISLLKNEDVDGIEVIVSYPEVAHEAPAGKLRKITKTYKDKKLEKNQPSQIVKETTEDEQQSWIQQNWKLLALGWVIYNVIMIGVKKTQEQGKEQLQNNAKTD</sequence>
<evidence type="ECO:0008006" key="4">
    <source>
        <dbReference type="Google" id="ProtNLM"/>
    </source>
</evidence>
<reference evidence="2 3" key="1">
    <citation type="journal article" date="2011" name="Proc. Natl. Acad. Sci. U.S.A.">
        <title>Evolutionary erosion of yeast sex chromosomes by mating-type switching accidents.</title>
        <authorList>
            <person name="Gordon J.L."/>
            <person name="Armisen D."/>
            <person name="Proux-Wera E."/>
            <person name="Oheigeartaigh S.S."/>
            <person name="Byrne K.P."/>
            <person name="Wolfe K.H."/>
        </authorList>
    </citation>
    <scope>NUCLEOTIDE SEQUENCE [LARGE SCALE GENOMIC DNA]</scope>
    <source>
        <strain evidence="3">ATCC 24235 / CBS 4417 / NBRC 1672 / NRRL Y-8282 / UCD 70-5</strain>
    </source>
</reference>
<accession>G8BNI6</accession>
<dbReference type="Proteomes" id="UP000005666">
    <property type="component" value="Chromosome 1"/>
</dbReference>
<dbReference type="OrthoDB" id="1894652at2759"/>
<dbReference type="OMA" id="SFIQKNW"/>
<dbReference type="Pfam" id="PF21203">
    <property type="entry name" value="ECM10"/>
    <property type="match status" value="1"/>
</dbReference>
<proteinExistence type="predicted"/>
<dbReference type="STRING" id="1071381.G8BNI6"/>
<evidence type="ECO:0000313" key="3">
    <source>
        <dbReference type="Proteomes" id="UP000005666"/>
    </source>
</evidence>
<dbReference type="RefSeq" id="XP_003683898.1">
    <property type="nucleotide sequence ID" value="XM_003683850.1"/>
</dbReference>
<keyword evidence="3" id="KW-1185">Reference proteome</keyword>
<evidence type="ECO:0000256" key="1">
    <source>
        <dbReference type="SAM" id="SignalP"/>
    </source>
</evidence>
<evidence type="ECO:0000313" key="2">
    <source>
        <dbReference type="EMBL" id="CCE61464.1"/>
    </source>
</evidence>
<feature type="chain" id="PRO_5003508628" description="ER membrane protein complex subunit 10" evidence="1">
    <location>
        <begin position="19"/>
        <end position="214"/>
    </location>
</feature>
<protein>
    <recommendedName>
        <fullName evidence="4">ER membrane protein complex subunit 10</fullName>
    </recommendedName>
</protein>
<dbReference type="GeneID" id="11532661"/>
<feature type="signal peptide" evidence="1">
    <location>
        <begin position="1"/>
        <end position="18"/>
    </location>
</feature>
<dbReference type="EMBL" id="HE612856">
    <property type="protein sequence ID" value="CCE61464.1"/>
    <property type="molecule type" value="Genomic_DNA"/>
</dbReference>
<dbReference type="KEGG" id="tpf:TPHA_0A03880"/>
<name>G8BNI6_TETPH</name>